<evidence type="ECO:0000313" key="16">
    <source>
        <dbReference type="EMBL" id="KAG0263223.1"/>
    </source>
</evidence>
<evidence type="ECO:0000256" key="15">
    <source>
        <dbReference type="SAM" id="MobiDB-lite"/>
    </source>
</evidence>
<dbReference type="GO" id="GO:0102158">
    <property type="term" value="F:very-long-chain (3R)-3-hydroxyacyl-CoA dehydratase activity"/>
    <property type="evidence" value="ECO:0007669"/>
    <property type="project" value="UniProtKB-EC"/>
</dbReference>
<reference evidence="16" key="1">
    <citation type="journal article" date="2020" name="Fungal Divers.">
        <title>Resolving the Mortierellaceae phylogeny through synthesis of multi-gene phylogenetics and phylogenomics.</title>
        <authorList>
            <person name="Vandepol N."/>
            <person name="Liber J."/>
            <person name="Desiro A."/>
            <person name="Na H."/>
            <person name="Kennedy M."/>
            <person name="Barry K."/>
            <person name="Grigoriev I.V."/>
            <person name="Miller A.N."/>
            <person name="O'Donnell K."/>
            <person name="Stajich J.E."/>
            <person name="Bonito G."/>
        </authorList>
    </citation>
    <scope>NUCLEOTIDE SEQUENCE</scope>
    <source>
        <strain evidence="16">BC1065</strain>
    </source>
</reference>
<keyword evidence="17" id="KW-1185">Reference proteome</keyword>
<dbReference type="OrthoDB" id="46988at2759"/>
<keyword evidence="5 14" id="KW-0444">Lipid biosynthesis</keyword>
<dbReference type="GO" id="GO:0042761">
    <property type="term" value="P:very long-chain fatty acid biosynthetic process"/>
    <property type="evidence" value="ECO:0007669"/>
    <property type="project" value="TreeGrafter"/>
</dbReference>
<evidence type="ECO:0000256" key="12">
    <source>
        <dbReference type="ARBA" id="ARBA00023239"/>
    </source>
</evidence>
<feature type="transmembrane region" description="Helical" evidence="14">
    <location>
        <begin position="198"/>
        <end position="217"/>
    </location>
</feature>
<feature type="transmembrane region" description="Helical" evidence="14">
    <location>
        <begin position="128"/>
        <end position="148"/>
    </location>
</feature>
<dbReference type="PANTHER" id="PTHR11035">
    <property type="entry name" value="VERY-LONG-CHAIN (3R)-3-HYDROXYACYL-COA DEHYDRATASE"/>
    <property type="match status" value="1"/>
</dbReference>
<comment type="function">
    <text evidence="14">Catalyzes the third of the four reactions of the long-chain fatty acids elongation cycle. This endoplasmic reticulum-bound enzymatic process, allows the addition of two carbons to the chain of long- and very long-chain fatty acids/VLCFAs per cycle. This enzyme catalyzes the dehydration of the 3-hydroxyacyl-CoA intermediate into trans-2,3-enoyl-CoA, within each cycle of fatty acid elongation. Thereby, it participates to the production of VLCFAs of different chain lengths that are involved in multiple biological processes as precursors of membrane lipids and lipid mediators.</text>
</comment>
<gene>
    <name evidence="16" type="ORF">DFQ27_001865</name>
</gene>
<sequence>MATSTSTSSSSSSHSTSSKTTRKAPKPQHPIIKGYLILYNWASFAAWGYVLVQTLATLLAAQGDYTKVYEVVGEHLIWIQTGAVLEIVHALLGFVKSPVGTTAMQVASRLLLVWGICWLFPLPEVRHYWGFTTMAIAWSITEIIRYSYYALNLVGIQPASLVWCRYTFFYILYPVGAGSEAIEIWRALPFATMIGKEYYYFLIAMLCIYPPGFYVMYTHMFGQRRRYLGGAQKSAKKTQ</sequence>
<feature type="region of interest" description="Disordered" evidence="15">
    <location>
        <begin position="1"/>
        <end position="26"/>
    </location>
</feature>
<evidence type="ECO:0000256" key="2">
    <source>
        <dbReference type="ARBA" id="ARBA00005194"/>
    </source>
</evidence>
<comment type="pathway">
    <text evidence="2 14">Lipid metabolism; fatty acid biosynthesis.</text>
</comment>
<keyword evidence="6 14" id="KW-0812">Transmembrane</keyword>
<evidence type="ECO:0000256" key="8">
    <source>
        <dbReference type="ARBA" id="ARBA00022989"/>
    </source>
</evidence>
<protein>
    <recommendedName>
        <fullName evidence="4 14">Very-long-chain (3R)-3-hydroxyacyl-CoA dehydratase</fullName>
        <ecNumber evidence="4 14">4.2.1.134</ecNumber>
    </recommendedName>
</protein>
<dbReference type="AlphaFoldDB" id="A0A9P6Q8W5"/>
<evidence type="ECO:0000313" key="17">
    <source>
        <dbReference type="Proteomes" id="UP000807716"/>
    </source>
</evidence>
<feature type="transmembrane region" description="Helical" evidence="14">
    <location>
        <begin position="36"/>
        <end position="56"/>
    </location>
</feature>
<organism evidence="16 17">
    <name type="scientific">Actinomortierella ambigua</name>
    <dbReference type="NCBI Taxonomy" id="1343610"/>
    <lineage>
        <taxon>Eukaryota</taxon>
        <taxon>Fungi</taxon>
        <taxon>Fungi incertae sedis</taxon>
        <taxon>Mucoromycota</taxon>
        <taxon>Mortierellomycotina</taxon>
        <taxon>Mortierellomycetes</taxon>
        <taxon>Mortierellales</taxon>
        <taxon>Mortierellaceae</taxon>
        <taxon>Actinomortierella</taxon>
    </lineage>
</organism>
<dbReference type="GO" id="GO:0030497">
    <property type="term" value="P:fatty acid elongation"/>
    <property type="evidence" value="ECO:0007669"/>
    <property type="project" value="TreeGrafter"/>
</dbReference>
<comment type="similarity">
    <text evidence="3 14">Belongs to the very long-chain fatty acids dehydratase HACD family.</text>
</comment>
<accession>A0A9P6Q8W5</accession>
<proteinExistence type="inferred from homology"/>
<evidence type="ECO:0000256" key="5">
    <source>
        <dbReference type="ARBA" id="ARBA00022516"/>
    </source>
</evidence>
<keyword evidence="9 14" id="KW-0443">Lipid metabolism</keyword>
<evidence type="ECO:0000256" key="13">
    <source>
        <dbReference type="ARBA" id="ARBA00036671"/>
    </source>
</evidence>
<dbReference type="PANTHER" id="PTHR11035:SF3">
    <property type="entry name" value="VERY-LONG-CHAIN (3R)-3-HYDROXYACYL-COA DEHYDRATASE"/>
    <property type="match status" value="1"/>
</dbReference>
<comment type="catalytic activity">
    <reaction evidence="13 14">
        <text>a very-long-chain (3R)-3-hydroxyacyl-CoA = a very-long-chain (2E)-enoyl-CoA + H2O</text>
        <dbReference type="Rhea" id="RHEA:45812"/>
        <dbReference type="ChEBI" id="CHEBI:15377"/>
        <dbReference type="ChEBI" id="CHEBI:83728"/>
        <dbReference type="ChEBI" id="CHEBI:85440"/>
        <dbReference type="EC" id="4.2.1.134"/>
    </reaction>
</comment>
<dbReference type="InterPro" id="IPR007482">
    <property type="entry name" value="Tyr_Pase-like_PTPLA"/>
</dbReference>
<dbReference type="GO" id="GO:0030148">
    <property type="term" value="P:sphingolipid biosynthetic process"/>
    <property type="evidence" value="ECO:0007669"/>
    <property type="project" value="TreeGrafter"/>
</dbReference>
<feature type="compositionally biased region" description="Low complexity" evidence="15">
    <location>
        <begin position="1"/>
        <end position="19"/>
    </location>
</feature>
<dbReference type="EMBL" id="JAAAJB010000166">
    <property type="protein sequence ID" value="KAG0263223.1"/>
    <property type="molecule type" value="Genomic_DNA"/>
</dbReference>
<evidence type="ECO:0000256" key="1">
    <source>
        <dbReference type="ARBA" id="ARBA00004141"/>
    </source>
</evidence>
<keyword evidence="8 14" id="KW-1133">Transmembrane helix</keyword>
<feature type="transmembrane region" description="Helical" evidence="14">
    <location>
        <begin position="106"/>
        <end position="122"/>
    </location>
</feature>
<name>A0A9P6Q8W5_9FUNG</name>
<evidence type="ECO:0000256" key="3">
    <source>
        <dbReference type="ARBA" id="ARBA00007811"/>
    </source>
</evidence>
<evidence type="ECO:0000256" key="9">
    <source>
        <dbReference type="ARBA" id="ARBA00023098"/>
    </source>
</evidence>
<keyword evidence="11 14" id="KW-0275">Fatty acid biosynthesis</keyword>
<dbReference type="Pfam" id="PF04387">
    <property type="entry name" value="PTPLA"/>
    <property type="match status" value="1"/>
</dbReference>
<keyword evidence="12 14" id="KW-0456">Lyase</keyword>
<evidence type="ECO:0000256" key="7">
    <source>
        <dbReference type="ARBA" id="ARBA00022832"/>
    </source>
</evidence>
<keyword evidence="7 14" id="KW-0276">Fatty acid metabolism</keyword>
<evidence type="ECO:0000256" key="6">
    <source>
        <dbReference type="ARBA" id="ARBA00022692"/>
    </source>
</evidence>
<evidence type="ECO:0000256" key="10">
    <source>
        <dbReference type="ARBA" id="ARBA00023136"/>
    </source>
</evidence>
<dbReference type="EC" id="4.2.1.134" evidence="4 14"/>
<keyword evidence="14" id="KW-0256">Endoplasmic reticulum</keyword>
<evidence type="ECO:0000256" key="4">
    <source>
        <dbReference type="ARBA" id="ARBA00013122"/>
    </source>
</evidence>
<comment type="caution">
    <text evidence="16">The sequence shown here is derived from an EMBL/GenBank/DDBJ whole genome shotgun (WGS) entry which is preliminary data.</text>
</comment>
<comment type="subcellular location">
    <subcellularLocation>
        <location evidence="14">Endoplasmic reticulum membrane</location>
        <topology evidence="14">Multi-pass membrane protein</topology>
    </subcellularLocation>
    <subcellularLocation>
        <location evidence="1">Membrane</location>
        <topology evidence="1">Multi-pass membrane protein</topology>
    </subcellularLocation>
</comment>
<dbReference type="Proteomes" id="UP000807716">
    <property type="component" value="Unassembled WGS sequence"/>
</dbReference>
<feature type="transmembrane region" description="Helical" evidence="14">
    <location>
        <begin position="76"/>
        <end position="94"/>
    </location>
</feature>
<feature type="transmembrane region" description="Helical" evidence="14">
    <location>
        <begin position="160"/>
        <end position="178"/>
    </location>
</feature>
<keyword evidence="10 14" id="KW-0472">Membrane</keyword>
<dbReference type="GO" id="GO:0005789">
    <property type="term" value="C:endoplasmic reticulum membrane"/>
    <property type="evidence" value="ECO:0007669"/>
    <property type="project" value="UniProtKB-SubCell"/>
</dbReference>
<evidence type="ECO:0000256" key="11">
    <source>
        <dbReference type="ARBA" id="ARBA00023160"/>
    </source>
</evidence>
<evidence type="ECO:0000256" key="14">
    <source>
        <dbReference type="RuleBase" id="RU363109"/>
    </source>
</evidence>